<proteinExistence type="predicted"/>
<gene>
    <name evidence="1" type="ORF">HNE05_03610</name>
</gene>
<accession>A0A6M8FE77</accession>
<dbReference type="EMBL" id="CP053697">
    <property type="protein sequence ID" value="QKE62482.1"/>
    <property type="molecule type" value="Genomic_DNA"/>
</dbReference>
<organism evidence="1 2">
    <name type="scientific">Aquipseudomonas campi</name>
    <dbReference type="NCBI Taxonomy" id="2731681"/>
    <lineage>
        <taxon>Bacteria</taxon>
        <taxon>Pseudomonadati</taxon>
        <taxon>Pseudomonadota</taxon>
        <taxon>Gammaproteobacteria</taxon>
        <taxon>Pseudomonadales</taxon>
        <taxon>Pseudomonadaceae</taxon>
        <taxon>Aquipseudomonas</taxon>
    </lineage>
</organism>
<dbReference type="KEGG" id="pcam:HNE05_03610"/>
<dbReference type="Proteomes" id="UP000501379">
    <property type="component" value="Chromosome"/>
</dbReference>
<dbReference type="AlphaFoldDB" id="A0A6M8FE77"/>
<name>A0A6M8FE77_9GAMM</name>
<reference evidence="1" key="1">
    <citation type="submission" date="2020-07" db="EMBL/GenBank/DDBJ databases">
        <title>Nitrate ammonifying Pseudomonas campi sp. nov. isolated from German agricultural grassland.</title>
        <authorList>
            <person name="Timsy T."/>
            <person name="Ulrich A."/>
            <person name="Spanner T."/>
            <person name="Foesel B."/>
            <person name="Kolb S."/>
            <person name="Horn M.A."/>
            <person name="Behrendt U."/>
        </authorList>
    </citation>
    <scope>NUCLEOTIDE SEQUENCE</scope>
    <source>
        <strain evidence="1">S1-A32-2</strain>
    </source>
</reference>
<keyword evidence="2" id="KW-1185">Reference proteome</keyword>
<evidence type="ECO:0000313" key="2">
    <source>
        <dbReference type="Proteomes" id="UP000501379"/>
    </source>
</evidence>
<evidence type="ECO:0000313" key="1">
    <source>
        <dbReference type="EMBL" id="QKE62482.1"/>
    </source>
</evidence>
<dbReference type="RefSeq" id="WP_173204319.1">
    <property type="nucleotide sequence ID" value="NZ_CP053697.2"/>
</dbReference>
<protein>
    <submittedName>
        <fullName evidence="1">Uncharacterized protein</fullName>
    </submittedName>
</protein>
<sequence>MSANTSAIDAHKKTITAGSFVRIIEIPTWLTHDLPEQEVQRLRQCEGSIMKILEVDKYGYIWFGTNNEGRWFCLKPDEVEAVGN</sequence>